<dbReference type="Proteomes" id="UP000198688">
    <property type="component" value="Chromosome I"/>
</dbReference>
<dbReference type="InterPro" id="IPR008979">
    <property type="entry name" value="Galactose-bd-like_sf"/>
</dbReference>
<dbReference type="RefSeq" id="WP_231954553.1">
    <property type="nucleotide sequence ID" value="NZ_BOMJ01000001.1"/>
</dbReference>
<dbReference type="SUPFAM" id="SSF51445">
    <property type="entry name" value="(Trans)glycosidases"/>
    <property type="match status" value="1"/>
</dbReference>
<dbReference type="PROSITE" id="PS01182">
    <property type="entry name" value="GLYCOSYL_HYDROL_F35"/>
    <property type="match status" value="1"/>
</dbReference>
<dbReference type="AlphaFoldDB" id="A0A1H1Z102"/>
<keyword evidence="9" id="KW-1185">Reference proteome</keyword>
<dbReference type="PRINTS" id="PR00742">
    <property type="entry name" value="GLHYDRLASE35"/>
</dbReference>
<name>A0A1H1Z102_9ACTN</name>
<accession>A0A1H1Z102</accession>
<dbReference type="Pfam" id="PF21467">
    <property type="entry name" value="BetaGal_gal-bd"/>
    <property type="match status" value="1"/>
</dbReference>
<dbReference type="InterPro" id="IPR026283">
    <property type="entry name" value="B-gal_1-like"/>
</dbReference>
<feature type="domain" description="Glycoside hydrolase 35 catalytic" evidence="5">
    <location>
        <begin position="11"/>
        <end position="321"/>
    </location>
</feature>
<keyword evidence="3" id="KW-0326">Glycosidase</keyword>
<proteinExistence type="inferred from homology"/>
<dbReference type="InterPro" id="IPR048913">
    <property type="entry name" value="BetaGal_gal-bd"/>
</dbReference>
<evidence type="ECO:0000256" key="1">
    <source>
        <dbReference type="ARBA" id="ARBA00009809"/>
    </source>
</evidence>
<feature type="active site" description="Nucleophile" evidence="4">
    <location>
        <position position="232"/>
    </location>
</feature>
<dbReference type="PANTHER" id="PTHR23421">
    <property type="entry name" value="BETA-GALACTOSIDASE RELATED"/>
    <property type="match status" value="1"/>
</dbReference>
<gene>
    <name evidence="8" type="ORF">SAMN04489716_3067</name>
</gene>
<dbReference type="Pfam" id="PF01301">
    <property type="entry name" value="Glyco_hydro_35"/>
    <property type="match status" value="1"/>
</dbReference>
<dbReference type="Gene3D" id="3.20.20.80">
    <property type="entry name" value="Glycosidases"/>
    <property type="match status" value="1"/>
</dbReference>
<dbReference type="InterPro" id="IPR031330">
    <property type="entry name" value="Gly_Hdrlase_35_cat"/>
</dbReference>
<organism evidence="8 9">
    <name type="scientific">Actinoplanes derwentensis</name>
    <dbReference type="NCBI Taxonomy" id="113562"/>
    <lineage>
        <taxon>Bacteria</taxon>
        <taxon>Bacillati</taxon>
        <taxon>Actinomycetota</taxon>
        <taxon>Actinomycetes</taxon>
        <taxon>Micromonosporales</taxon>
        <taxon>Micromonosporaceae</taxon>
        <taxon>Actinoplanes</taxon>
    </lineage>
</organism>
<sequence>MLETAGDDFRWRGQPFRIVAGAMHYFRIHPEQWADRIDKARLLGLNTIDVYVPWNAHQPQPGQFHLDGILDLPRYLTLIAEAGLKVLFRPGPYICAEWDGGGLPAWLTSDPSVRLRTSDPAYLSAVDAWFDQLIPVIEPFLAHNGGPIIAVQVENEYGAFGDDQQYLQHIVDGYRRRGITELLFTCDQADDEMLKRGGLDGILRTGTFGGKVDTALAALRRVQPTGPLMCAEFWNGWFDHWGGPHHTRDAQNAADDLATLLAAGGSVSLYMFHGGTNFGFTSGANLKYAYEPTITSYDYDAPLAENGDITLKYRLMRSAIARFAPVPDEPLPSPAATVGHPGIVLDTAVSLLDVGDPAVSSGTPLTMEALGQASGFVVYEAVIPEAGPTVLTLTSYADRAQILLDGVPAGLLERSRHEHSLPVVVPRPGAALTLVVENAGRVNYGPGMFDPKGLLGPVLADGVELTGWTQTAVPLDDVSGLPFAPPATRLPIGPTLRHGEFTLDTVADSYLSLPGWERGAAWINGFPLGRFAARGPQRTLYVPAPVLKAGVNEIVVLELQAAASATVDLLPAPDLGVVAD</sequence>
<dbReference type="InterPro" id="IPR019801">
    <property type="entry name" value="Glyco_hydro_35_CS"/>
</dbReference>
<feature type="active site" description="Proton donor" evidence="4">
    <location>
        <position position="156"/>
    </location>
</feature>
<dbReference type="EMBL" id="LT629758">
    <property type="protein sequence ID" value="SDT26856.1"/>
    <property type="molecule type" value="Genomic_DNA"/>
</dbReference>
<dbReference type="Pfam" id="PF21317">
    <property type="entry name" value="BetaGal_ABD_1"/>
    <property type="match status" value="1"/>
</dbReference>
<evidence type="ECO:0000259" key="5">
    <source>
        <dbReference type="Pfam" id="PF01301"/>
    </source>
</evidence>
<comment type="similarity">
    <text evidence="1">Belongs to the glycosyl hydrolase 35 family.</text>
</comment>
<evidence type="ECO:0000313" key="8">
    <source>
        <dbReference type="EMBL" id="SDT26856.1"/>
    </source>
</evidence>
<dbReference type="PIRSF" id="PIRSF006336">
    <property type="entry name" value="B-gal"/>
    <property type="match status" value="1"/>
</dbReference>
<evidence type="ECO:0000256" key="4">
    <source>
        <dbReference type="PIRSR" id="PIRSR006336-1"/>
    </source>
</evidence>
<dbReference type="InterPro" id="IPR001944">
    <property type="entry name" value="Glycoside_Hdrlase_35"/>
</dbReference>
<evidence type="ECO:0000256" key="3">
    <source>
        <dbReference type="ARBA" id="ARBA00023295"/>
    </source>
</evidence>
<dbReference type="SUPFAM" id="SSF49785">
    <property type="entry name" value="Galactose-binding domain-like"/>
    <property type="match status" value="1"/>
</dbReference>
<dbReference type="STRING" id="113562.SAMN04489716_3067"/>
<reference evidence="8 9" key="1">
    <citation type="submission" date="2016-10" db="EMBL/GenBank/DDBJ databases">
        <authorList>
            <person name="de Groot N.N."/>
        </authorList>
    </citation>
    <scope>NUCLEOTIDE SEQUENCE [LARGE SCALE GENOMIC DNA]</scope>
    <source>
        <strain evidence="8 9">DSM 43941</strain>
    </source>
</reference>
<dbReference type="FunFam" id="3.20.20.80:FF:000115">
    <property type="entry name" value="Beta-galactosidase"/>
    <property type="match status" value="1"/>
</dbReference>
<feature type="domain" description="Beta-galactosidase galactose-binding" evidence="7">
    <location>
        <begin position="494"/>
        <end position="552"/>
    </location>
</feature>
<dbReference type="GO" id="GO:0005975">
    <property type="term" value="P:carbohydrate metabolic process"/>
    <property type="evidence" value="ECO:0007669"/>
    <property type="project" value="InterPro"/>
</dbReference>
<dbReference type="InterPro" id="IPR048912">
    <property type="entry name" value="BetaGal1-like_ABD1"/>
</dbReference>
<dbReference type="InterPro" id="IPR017853">
    <property type="entry name" value="GH"/>
</dbReference>
<evidence type="ECO:0000259" key="6">
    <source>
        <dbReference type="Pfam" id="PF21317"/>
    </source>
</evidence>
<dbReference type="GO" id="GO:0004565">
    <property type="term" value="F:beta-galactosidase activity"/>
    <property type="evidence" value="ECO:0007669"/>
    <property type="project" value="InterPro"/>
</dbReference>
<evidence type="ECO:0000256" key="2">
    <source>
        <dbReference type="ARBA" id="ARBA00022801"/>
    </source>
</evidence>
<protein>
    <submittedName>
        <fullName evidence="8">Beta-galactosidase</fullName>
    </submittedName>
</protein>
<keyword evidence="2" id="KW-0378">Hydrolase</keyword>
<dbReference type="Gene3D" id="2.60.120.260">
    <property type="entry name" value="Galactose-binding domain-like"/>
    <property type="match status" value="2"/>
</dbReference>
<evidence type="ECO:0000259" key="7">
    <source>
        <dbReference type="Pfam" id="PF21467"/>
    </source>
</evidence>
<feature type="domain" description="Beta-galactosidase 1-like first all-beta" evidence="6">
    <location>
        <begin position="364"/>
        <end position="472"/>
    </location>
</feature>
<evidence type="ECO:0000313" key="9">
    <source>
        <dbReference type="Proteomes" id="UP000198688"/>
    </source>
</evidence>